<feature type="transmembrane region" description="Helical" evidence="1">
    <location>
        <begin position="34"/>
        <end position="57"/>
    </location>
</feature>
<dbReference type="KEGG" id="ckw:CKALI_03245"/>
<keyword evidence="1" id="KW-1133">Transmembrane helix</keyword>
<name>A0A6B8V8Z0_9CORY</name>
<keyword evidence="3" id="KW-1185">Reference proteome</keyword>
<sequence length="75" mass="8278">MHLTPQHWILALPTLALVTTPLFPFNSGPSSLLGIPIIVLWVAFWAVFTTLVLAFLYRTEPELGDGLSTTERSTP</sequence>
<dbReference type="Proteomes" id="UP000427071">
    <property type="component" value="Chromosome"/>
</dbReference>
<keyword evidence="1" id="KW-0812">Transmembrane</keyword>
<evidence type="ECO:0000313" key="2">
    <source>
        <dbReference type="EMBL" id="QGU01532.1"/>
    </source>
</evidence>
<evidence type="ECO:0000313" key="3">
    <source>
        <dbReference type="Proteomes" id="UP000427071"/>
    </source>
</evidence>
<accession>A0A6B8V8Z0</accession>
<dbReference type="EMBL" id="CP046452">
    <property type="protein sequence ID" value="QGU01532.1"/>
    <property type="molecule type" value="Genomic_DNA"/>
</dbReference>
<protein>
    <recommendedName>
        <fullName evidence="4">DUF3311 domain-containing protein</fullName>
    </recommendedName>
</protein>
<dbReference type="AlphaFoldDB" id="A0A6B8V8Z0"/>
<evidence type="ECO:0000256" key="1">
    <source>
        <dbReference type="SAM" id="Phobius"/>
    </source>
</evidence>
<proteinExistence type="predicted"/>
<organism evidence="2 3">
    <name type="scientific">Corynebacterium kalinowskii</name>
    <dbReference type="NCBI Taxonomy" id="2675216"/>
    <lineage>
        <taxon>Bacteria</taxon>
        <taxon>Bacillati</taxon>
        <taxon>Actinomycetota</taxon>
        <taxon>Actinomycetes</taxon>
        <taxon>Mycobacteriales</taxon>
        <taxon>Corynebacteriaceae</taxon>
        <taxon>Corynebacterium</taxon>
    </lineage>
</organism>
<keyword evidence="1" id="KW-0472">Membrane</keyword>
<evidence type="ECO:0008006" key="4">
    <source>
        <dbReference type="Google" id="ProtNLM"/>
    </source>
</evidence>
<reference evidence="3" key="1">
    <citation type="submission" date="2019-11" db="EMBL/GenBank/DDBJ databases">
        <title>Complete genome sequence of Corynebacterium kalinowskii 1959, a novel Corynebacterium species isolated from soil of a small paddock in Vilsendorf, Germany.</title>
        <authorList>
            <person name="Schaffert L."/>
            <person name="Ruwe M."/>
            <person name="Milse J."/>
            <person name="Hanuschka K."/>
            <person name="Ortseifen V."/>
            <person name="Droste J."/>
            <person name="Brandt D."/>
            <person name="Schlueter L."/>
            <person name="Kutter Y."/>
            <person name="Vinke S."/>
            <person name="Viehoefer P."/>
            <person name="Jacob L."/>
            <person name="Luebke N.-C."/>
            <person name="Schulte-Berndt E."/>
            <person name="Hain C."/>
            <person name="Linder M."/>
            <person name="Schmidt P."/>
            <person name="Wollenschlaeger L."/>
            <person name="Luttermann T."/>
            <person name="Thieme E."/>
            <person name="Hassa J."/>
            <person name="Haak M."/>
            <person name="Wittchen M."/>
            <person name="Mentz A."/>
            <person name="Persicke M."/>
            <person name="Busche T."/>
            <person name="Ruckert C."/>
        </authorList>
    </citation>
    <scope>NUCLEOTIDE SEQUENCE [LARGE SCALE GENOMIC DNA]</scope>
    <source>
        <strain evidence="3">1959</strain>
    </source>
</reference>
<gene>
    <name evidence="2" type="ORF">CKALI_03245</name>
</gene>